<dbReference type="Pfam" id="PF13229">
    <property type="entry name" value="Beta_helix"/>
    <property type="match status" value="1"/>
</dbReference>
<feature type="compositionally biased region" description="Gly residues" evidence="1">
    <location>
        <begin position="466"/>
        <end position="498"/>
    </location>
</feature>
<proteinExistence type="predicted"/>
<keyword evidence="5" id="KW-1185">Reference proteome</keyword>
<feature type="region of interest" description="Disordered" evidence="1">
    <location>
        <begin position="466"/>
        <end position="505"/>
    </location>
</feature>
<feature type="chain" id="PRO_5026954804" description="Right handed beta helix domain-containing protein" evidence="2">
    <location>
        <begin position="44"/>
        <end position="545"/>
    </location>
</feature>
<evidence type="ECO:0000313" key="5">
    <source>
        <dbReference type="Proteomes" id="UP000440224"/>
    </source>
</evidence>
<dbReference type="InterPro" id="IPR012334">
    <property type="entry name" value="Pectin_lyas_fold"/>
</dbReference>
<accession>A0A6N7Q0F1</accession>
<dbReference type="EMBL" id="WJIE01000010">
    <property type="protein sequence ID" value="MRG96210.1"/>
    <property type="molecule type" value="Genomic_DNA"/>
</dbReference>
<dbReference type="Gene3D" id="2.160.20.10">
    <property type="entry name" value="Single-stranded right-handed beta-helix, Pectin lyase-like"/>
    <property type="match status" value="1"/>
</dbReference>
<dbReference type="SMART" id="SM00710">
    <property type="entry name" value="PbH1"/>
    <property type="match status" value="6"/>
</dbReference>
<comment type="caution">
    <text evidence="4">The sequence shown here is derived from an EMBL/GenBank/DDBJ whole genome shotgun (WGS) entry which is preliminary data.</text>
</comment>
<sequence length="545" mass="56738">MEAGTSIRYDAGMPSSIHARTSLVLFACASLSLLLLAPAPAWAAECGCTHEIMPGTTAVNGADLGVKPGDVVCVMAGDYEFIRFREIRGTEEAPVVVKNCGGVVNVRNLDRAYAVDFQGSSHHFRLTGTGEPGVEYGFRVSAPDKEPYPGVGLWFLDKSTNYEVDHVEVYETGFAGVMSKTDPLCDGSADQDVFIQKNVHLHHLWIHDTGGEGFYVGSTQGAGHTITCNGQQEVHMPHFLEGIEIDHCLVEDTGWDGAQIGMAREGCSFHDNVIRRVGSEMVQYQWMGLQIGGPSRCDIRRNIISDGPVNGIFVFGANDTTVADNVVMRFGETNIYANIQNNPGPVAYRIAHNTLLDFGEAAVQVFGDAIEGAFAYNNLVVGPSSALGAGNDVGFSAEGNLFVPTVAEAGFVAPDADDYHLTQSSPARGAGVDHSAEGFTVDLDGLLRAKPPSVGAYELVMDSPTGGAGGGSSASGTGGGGGAGASGGAGPVGAGGAAPGEPEDEAGCGCRVAGGAEDAGDLGGLFLVAGAWLSTRIRRHLRPSR</sequence>
<name>A0A6N7Q0F1_9BACT</name>
<dbReference type="InterPro" id="IPR039448">
    <property type="entry name" value="Beta_helix"/>
</dbReference>
<dbReference type="OrthoDB" id="9805017at2"/>
<dbReference type="InterPro" id="IPR011050">
    <property type="entry name" value="Pectin_lyase_fold/virulence"/>
</dbReference>
<evidence type="ECO:0000313" key="4">
    <source>
        <dbReference type="EMBL" id="MRG96210.1"/>
    </source>
</evidence>
<organism evidence="4 5">
    <name type="scientific">Polyangium spumosum</name>
    <dbReference type="NCBI Taxonomy" id="889282"/>
    <lineage>
        <taxon>Bacteria</taxon>
        <taxon>Pseudomonadati</taxon>
        <taxon>Myxococcota</taxon>
        <taxon>Polyangia</taxon>
        <taxon>Polyangiales</taxon>
        <taxon>Polyangiaceae</taxon>
        <taxon>Polyangium</taxon>
    </lineage>
</organism>
<evidence type="ECO:0000256" key="1">
    <source>
        <dbReference type="SAM" id="MobiDB-lite"/>
    </source>
</evidence>
<reference evidence="4 5" key="1">
    <citation type="submission" date="2019-10" db="EMBL/GenBank/DDBJ databases">
        <title>A soil myxobacterium in the family Polyangiaceae.</title>
        <authorList>
            <person name="Li Y."/>
            <person name="Wang J."/>
        </authorList>
    </citation>
    <scope>NUCLEOTIDE SEQUENCE [LARGE SCALE GENOMIC DNA]</scope>
    <source>
        <strain evidence="4 5">DSM 14734</strain>
    </source>
</reference>
<feature type="signal peptide" evidence="2">
    <location>
        <begin position="1"/>
        <end position="43"/>
    </location>
</feature>
<dbReference type="InterPro" id="IPR006626">
    <property type="entry name" value="PbH1"/>
</dbReference>
<keyword evidence="2" id="KW-0732">Signal</keyword>
<evidence type="ECO:0000259" key="3">
    <source>
        <dbReference type="Pfam" id="PF13229"/>
    </source>
</evidence>
<feature type="domain" description="Right handed beta helix" evidence="3">
    <location>
        <begin position="243"/>
        <end position="389"/>
    </location>
</feature>
<gene>
    <name evidence="4" type="ORF">GF068_30445</name>
</gene>
<dbReference type="Proteomes" id="UP000440224">
    <property type="component" value="Unassembled WGS sequence"/>
</dbReference>
<evidence type="ECO:0000256" key="2">
    <source>
        <dbReference type="SAM" id="SignalP"/>
    </source>
</evidence>
<dbReference type="AlphaFoldDB" id="A0A6N7Q0F1"/>
<protein>
    <recommendedName>
        <fullName evidence="3">Right handed beta helix domain-containing protein</fullName>
    </recommendedName>
</protein>
<dbReference type="SUPFAM" id="SSF51126">
    <property type="entry name" value="Pectin lyase-like"/>
    <property type="match status" value="1"/>
</dbReference>